<dbReference type="EMBL" id="WMJY01000032">
    <property type="protein sequence ID" value="MTH30593.1"/>
    <property type="molecule type" value="Genomic_DNA"/>
</dbReference>
<dbReference type="OrthoDB" id="947434at2"/>
<evidence type="ECO:0000259" key="2">
    <source>
        <dbReference type="Pfam" id="PF13568"/>
    </source>
</evidence>
<evidence type="ECO:0000313" key="3">
    <source>
        <dbReference type="EMBL" id="MTH30593.1"/>
    </source>
</evidence>
<dbReference type="Gene3D" id="2.40.160.20">
    <property type="match status" value="1"/>
</dbReference>
<protein>
    <submittedName>
        <fullName evidence="3">Outer membrane beta-barrel protein</fullName>
    </submittedName>
</protein>
<feature type="chain" id="PRO_5029473207" evidence="1">
    <location>
        <begin position="21"/>
        <end position="203"/>
    </location>
</feature>
<dbReference type="SUPFAM" id="SSF56925">
    <property type="entry name" value="OMPA-like"/>
    <property type="match status" value="1"/>
</dbReference>
<dbReference type="InterPro" id="IPR011250">
    <property type="entry name" value="OMP/PagP_B-barrel"/>
</dbReference>
<comment type="caution">
    <text evidence="3">The sequence shown here is derived from an EMBL/GenBank/DDBJ whole genome shotgun (WGS) entry which is preliminary data.</text>
</comment>
<reference evidence="3 4" key="1">
    <citation type="journal article" date="2006" name="Int. J. Syst. Evol. Microbiol.">
        <title>Myroides pelagicus sp. nov., isolated from seawater in Thailand.</title>
        <authorList>
            <person name="Yoon J."/>
            <person name="Maneerat S."/>
            <person name="Kawai F."/>
            <person name="Yokota A."/>
        </authorList>
    </citation>
    <scope>NUCLEOTIDE SEQUENCE [LARGE SCALE GENOMIC DNA]</scope>
    <source>
        <strain evidence="3 4">SM1T</strain>
    </source>
</reference>
<organism evidence="3 4">
    <name type="scientific">Myroides pelagicus</name>
    <dbReference type="NCBI Taxonomy" id="270914"/>
    <lineage>
        <taxon>Bacteria</taxon>
        <taxon>Pseudomonadati</taxon>
        <taxon>Bacteroidota</taxon>
        <taxon>Flavobacteriia</taxon>
        <taxon>Flavobacteriales</taxon>
        <taxon>Flavobacteriaceae</taxon>
        <taxon>Myroides</taxon>
    </lineage>
</organism>
<name>A0A7K1GQD3_9FLAO</name>
<feature type="domain" description="Outer membrane protein beta-barrel" evidence="2">
    <location>
        <begin position="20"/>
        <end position="182"/>
    </location>
</feature>
<proteinExistence type="predicted"/>
<accession>A0A7K1GQD3</accession>
<evidence type="ECO:0000313" key="4">
    <source>
        <dbReference type="Proteomes" id="UP000488936"/>
    </source>
</evidence>
<sequence length="203" mass="22122">MKKLTYTLVAILALGFTANAQTPDVKFGAKTGLNVSNLSGAEDASSRTSFHVGAVAEIFFTEKFSVQPEVLYSAQGYKVSDNVLHNGAPVEIKETARMDYINIPVMAKYYLVNGLNVQVGPQFGFLATAKTKVNESNGANIPEVDFKDNVKSFDFGINFGAGYELPMGVFFDARYNLGITKVNKEGDKSLRNGVFQLSVGYKF</sequence>
<dbReference type="Pfam" id="PF13568">
    <property type="entry name" value="OMP_b-brl_2"/>
    <property type="match status" value="1"/>
</dbReference>
<dbReference type="RefSeq" id="WP_155036575.1">
    <property type="nucleotide sequence ID" value="NZ_JBHTIG010000051.1"/>
</dbReference>
<keyword evidence="4" id="KW-1185">Reference proteome</keyword>
<feature type="signal peptide" evidence="1">
    <location>
        <begin position="1"/>
        <end position="20"/>
    </location>
</feature>
<dbReference type="Proteomes" id="UP000488936">
    <property type="component" value="Unassembled WGS sequence"/>
</dbReference>
<keyword evidence="1" id="KW-0732">Signal</keyword>
<dbReference type="AlphaFoldDB" id="A0A7K1GQD3"/>
<evidence type="ECO:0000256" key="1">
    <source>
        <dbReference type="SAM" id="SignalP"/>
    </source>
</evidence>
<dbReference type="InterPro" id="IPR025665">
    <property type="entry name" value="Beta-barrel_OMP_2"/>
</dbReference>
<gene>
    <name evidence="3" type="ORF">GJV77_11865</name>
</gene>